<keyword evidence="1" id="KW-0732">Signal</keyword>
<organism evidence="2 3">
    <name type="scientific">Arthroderma otae (strain ATCC MYA-4605 / CBS 113480)</name>
    <name type="common">Microsporum canis</name>
    <dbReference type="NCBI Taxonomy" id="554155"/>
    <lineage>
        <taxon>Eukaryota</taxon>
        <taxon>Fungi</taxon>
        <taxon>Dikarya</taxon>
        <taxon>Ascomycota</taxon>
        <taxon>Pezizomycotina</taxon>
        <taxon>Eurotiomycetes</taxon>
        <taxon>Eurotiomycetidae</taxon>
        <taxon>Onygenales</taxon>
        <taxon>Arthrodermataceae</taxon>
        <taxon>Microsporum</taxon>
    </lineage>
</organism>
<proteinExistence type="predicted"/>
<dbReference type="GeneID" id="9228323"/>
<evidence type="ECO:0000313" key="2">
    <source>
        <dbReference type="EMBL" id="EEQ28164.1"/>
    </source>
</evidence>
<protein>
    <recommendedName>
        <fullName evidence="4">Secreted protein</fullName>
    </recommendedName>
</protein>
<feature type="signal peptide" evidence="1">
    <location>
        <begin position="1"/>
        <end position="23"/>
    </location>
</feature>
<dbReference type="VEuPathDB" id="FungiDB:MCYG_01052"/>
<name>C5FED0_ARTOC</name>
<evidence type="ECO:0000256" key="1">
    <source>
        <dbReference type="SAM" id="SignalP"/>
    </source>
</evidence>
<dbReference type="Proteomes" id="UP000002035">
    <property type="component" value="Unassembled WGS sequence"/>
</dbReference>
<gene>
    <name evidence="2" type="ORF">MCYG_01052</name>
</gene>
<dbReference type="AlphaFoldDB" id="C5FED0"/>
<dbReference type="HOGENOM" id="CLU_1874959_0_0_1"/>
<dbReference type="RefSeq" id="XP_002850948.1">
    <property type="nucleotide sequence ID" value="XM_002850902.1"/>
</dbReference>
<keyword evidence="3" id="KW-1185">Reference proteome</keyword>
<sequence>MLVLRLRLLLLLLLPACLELAQQNVWTSHLFTTNTTTRAFTSRTGRPSSILISIVYLSIIYRRVDQSGLPSSLWPAVVSLDHEQLQAQLLAFNMSTPSHSHHTPTACQWLSLPVRPPVNRHPFFPVPCPLRSRGMA</sequence>
<reference evidence="3" key="1">
    <citation type="journal article" date="2012" name="MBio">
        <title>Comparative genome analysis of Trichophyton rubrum and related dermatophytes reveals candidate genes involved in infection.</title>
        <authorList>
            <person name="Martinez D.A."/>
            <person name="Oliver B.G."/>
            <person name="Graeser Y."/>
            <person name="Goldberg J.M."/>
            <person name="Li W."/>
            <person name="Martinez-Rossi N.M."/>
            <person name="Monod M."/>
            <person name="Shelest E."/>
            <person name="Barton R.C."/>
            <person name="Birch E."/>
            <person name="Brakhage A.A."/>
            <person name="Chen Z."/>
            <person name="Gurr S.J."/>
            <person name="Heiman D."/>
            <person name="Heitman J."/>
            <person name="Kosti I."/>
            <person name="Rossi A."/>
            <person name="Saif S."/>
            <person name="Samalova M."/>
            <person name="Saunders C.W."/>
            <person name="Shea T."/>
            <person name="Summerbell R.C."/>
            <person name="Xu J."/>
            <person name="Young S."/>
            <person name="Zeng Q."/>
            <person name="Birren B.W."/>
            <person name="Cuomo C.A."/>
            <person name="White T.C."/>
        </authorList>
    </citation>
    <scope>NUCLEOTIDE SEQUENCE [LARGE SCALE GENOMIC DNA]</scope>
    <source>
        <strain evidence="3">ATCC MYA-4605 / CBS 113480</strain>
    </source>
</reference>
<dbReference type="EMBL" id="DS995701">
    <property type="protein sequence ID" value="EEQ28164.1"/>
    <property type="molecule type" value="Genomic_DNA"/>
</dbReference>
<accession>C5FED0</accession>
<evidence type="ECO:0008006" key="4">
    <source>
        <dbReference type="Google" id="ProtNLM"/>
    </source>
</evidence>
<evidence type="ECO:0000313" key="3">
    <source>
        <dbReference type="Proteomes" id="UP000002035"/>
    </source>
</evidence>
<feature type="chain" id="PRO_5002951551" description="Secreted protein" evidence="1">
    <location>
        <begin position="24"/>
        <end position="136"/>
    </location>
</feature>